<name>G2YI89_BOTF4</name>
<gene>
    <name evidence="1" type="ORF">BofuT4_P017320.1</name>
</gene>
<organism evidence="1 2">
    <name type="scientific">Botryotinia fuckeliana (strain T4)</name>
    <name type="common">Noble rot fungus</name>
    <name type="synonym">Botrytis cinerea</name>
    <dbReference type="NCBI Taxonomy" id="999810"/>
    <lineage>
        <taxon>Eukaryota</taxon>
        <taxon>Fungi</taxon>
        <taxon>Dikarya</taxon>
        <taxon>Ascomycota</taxon>
        <taxon>Pezizomycotina</taxon>
        <taxon>Leotiomycetes</taxon>
        <taxon>Helotiales</taxon>
        <taxon>Sclerotiniaceae</taxon>
        <taxon>Botrytis</taxon>
    </lineage>
</organism>
<dbReference type="InParanoid" id="G2YI89"/>
<evidence type="ECO:0000313" key="2">
    <source>
        <dbReference type="Proteomes" id="UP000008177"/>
    </source>
</evidence>
<dbReference type="Proteomes" id="UP000008177">
    <property type="component" value="Unplaced contigs"/>
</dbReference>
<dbReference type="HOGENOM" id="CLU_3159887_0_0_1"/>
<accession>G2YI89</accession>
<dbReference type="EMBL" id="FQ790337">
    <property type="protein sequence ID" value="CCD51426.1"/>
    <property type="molecule type" value="Genomic_DNA"/>
</dbReference>
<evidence type="ECO:0000313" key="1">
    <source>
        <dbReference type="EMBL" id="CCD51426.1"/>
    </source>
</evidence>
<proteinExistence type="predicted"/>
<dbReference type="AlphaFoldDB" id="G2YI89"/>
<reference evidence="2" key="1">
    <citation type="journal article" date="2011" name="PLoS Genet.">
        <title>Genomic analysis of the necrotrophic fungal pathogens Sclerotinia sclerotiorum and Botrytis cinerea.</title>
        <authorList>
            <person name="Amselem J."/>
            <person name="Cuomo C.A."/>
            <person name="van Kan J.A."/>
            <person name="Viaud M."/>
            <person name="Benito E.P."/>
            <person name="Couloux A."/>
            <person name="Coutinho P.M."/>
            <person name="de Vries R.P."/>
            <person name="Dyer P.S."/>
            <person name="Fillinger S."/>
            <person name="Fournier E."/>
            <person name="Gout L."/>
            <person name="Hahn M."/>
            <person name="Kohn L."/>
            <person name="Lapalu N."/>
            <person name="Plummer K.M."/>
            <person name="Pradier J.M."/>
            <person name="Quevillon E."/>
            <person name="Sharon A."/>
            <person name="Simon A."/>
            <person name="ten Have A."/>
            <person name="Tudzynski B."/>
            <person name="Tudzynski P."/>
            <person name="Wincker P."/>
            <person name="Andrew M."/>
            <person name="Anthouard V."/>
            <person name="Beever R.E."/>
            <person name="Beffa R."/>
            <person name="Benoit I."/>
            <person name="Bouzid O."/>
            <person name="Brault B."/>
            <person name="Chen Z."/>
            <person name="Choquer M."/>
            <person name="Collemare J."/>
            <person name="Cotton P."/>
            <person name="Danchin E.G."/>
            <person name="Da Silva C."/>
            <person name="Gautier A."/>
            <person name="Giraud C."/>
            <person name="Giraud T."/>
            <person name="Gonzalez C."/>
            <person name="Grossetete S."/>
            <person name="Guldener U."/>
            <person name="Henrissat B."/>
            <person name="Howlett B.J."/>
            <person name="Kodira C."/>
            <person name="Kretschmer M."/>
            <person name="Lappartient A."/>
            <person name="Leroch M."/>
            <person name="Levis C."/>
            <person name="Mauceli E."/>
            <person name="Neuveglise C."/>
            <person name="Oeser B."/>
            <person name="Pearson M."/>
            <person name="Poulain J."/>
            <person name="Poussereau N."/>
            <person name="Quesneville H."/>
            <person name="Rascle C."/>
            <person name="Schumacher J."/>
            <person name="Segurens B."/>
            <person name="Sexton A."/>
            <person name="Silva E."/>
            <person name="Sirven C."/>
            <person name="Soanes D.M."/>
            <person name="Talbot N.J."/>
            <person name="Templeton M."/>
            <person name="Yandava C."/>
            <person name="Yarden O."/>
            <person name="Zeng Q."/>
            <person name="Rollins J.A."/>
            <person name="Lebrun M.H."/>
            <person name="Dickman M."/>
        </authorList>
    </citation>
    <scope>NUCLEOTIDE SEQUENCE [LARGE SCALE GENOMIC DNA]</scope>
    <source>
        <strain evidence="2">T4</strain>
    </source>
</reference>
<protein>
    <submittedName>
        <fullName evidence="1">Uncharacterized protein</fullName>
    </submittedName>
</protein>
<sequence length="48" mass="5608">MIRWSPGPSLPLPTKFFSNFFKIPSKIQFGLNFVSRVVKPQELTLQER</sequence>